<dbReference type="InterPro" id="IPR001624">
    <property type="entry name" value="FliE"/>
</dbReference>
<sequence>MINAISPFQAQSIQDSQSQDVQSPKQNQQTSFSDFLNQSINEVNSMQIKSDQMTAALAEGKNVQLQDVMIAAEKASVTMLTTIEIRNKAVEAYQEMMRMQI</sequence>
<comment type="similarity">
    <text evidence="2 4">Belongs to the FliE family.</text>
</comment>
<organism evidence="7 8">
    <name type="scientific">Metabacillus idriensis</name>
    <dbReference type="NCBI Taxonomy" id="324768"/>
    <lineage>
        <taxon>Bacteria</taxon>
        <taxon>Bacillati</taxon>
        <taxon>Bacillota</taxon>
        <taxon>Bacilli</taxon>
        <taxon>Bacillales</taxon>
        <taxon>Bacillaceae</taxon>
        <taxon>Metabacillus</taxon>
    </lineage>
</organism>
<feature type="region of interest" description="Disordered" evidence="6">
    <location>
        <begin position="1"/>
        <end position="36"/>
    </location>
</feature>
<feature type="compositionally biased region" description="Polar residues" evidence="6">
    <location>
        <begin position="27"/>
        <end position="36"/>
    </location>
</feature>
<comment type="subcellular location">
    <subcellularLocation>
        <location evidence="1 4">Bacterial flagellum basal body</location>
    </subcellularLocation>
</comment>
<evidence type="ECO:0000313" key="7">
    <source>
        <dbReference type="EMBL" id="MRX53665.1"/>
    </source>
</evidence>
<dbReference type="GO" id="GO:0003774">
    <property type="term" value="F:cytoskeletal motor activity"/>
    <property type="evidence" value="ECO:0007669"/>
    <property type="project" value="InterPro"/>
</dbReference>
<dbReference type="PANTHER" id="PTHR34653">
    <property type="match status" value="1"/>
</dbReference>
<keyword evidence="7" id="KW-0969">Cilium</keyword>
<proteinExistence type="inferred from homology"/>
<dbReference type="HAMAP" id="MF_00724">
    <property type="entry name" value="FliE"/>
    <property type="match status" value="1"/>
</dbReference>
<evidence type="ECO:0000256" key="4">
    <source>
        <dbReference type="HAMAP-Rule" id="MF_00724"/>
    </source>
</evidence>
<dbReference type="GO" id="GO:0009425">
    <property type="term" value="C:bacterial-type flagellum basal body"/>
    <property type="evidence" value="ECO:0007669"/>
    <property type="project" value="UniProtKB-SubCell"/>
</dbReference>
<dbReference type="GO" id="GO:0071973">
    <property type="term" value="P:bacterial-type flagellum-dependent cell motility"/>
    <property type="evidence" value="ECO:0007669"/>
    <property type="project" value="InterPro"/>
</dbReference>
<keyword evidence="7" id="KW-0966">Cell projection</keyword>
<evidence type="ECO:0000256" key="5">
    <source>
        <dbReference type="NCBIfam" id="TIGR00205"/>
    </source>
</evidence>
<dbReference type="NCBIfam" id="TIGR00205">
    <property type="entry name" value="fliE"/>
    <property type="match status" value="1"/>
</dbReference>
<dbReference type="Pfam" id="PF02049">
    <property type="entry name" value="FliE"/>
    <property type="match status" value="1"/>
</dbReference>
<dbReference type="PANTHER" id="PTHR34653:SF1">
    <property type="entry name" value="FLAGELLAR HOOK-BASAL BODY COMPLEX PROTEIN FLIE"/>
    <property type="match status" value="1"/>
</dbReference>
<comment type="caution">
    <text evidence="7">The sequence shown here is derived from an EMBL/GenBank/DDBJ whole genome shotgun (WGS) entry which is preliminary data.</text>
</comment>
<dbReference type="AlphaFoldDB" id="A0A6I2M638"/>
<evidence type="ECO:0000256" key="1">
    <source>
        <dbReference type="ARBA" id="ARBA00004117"/>
    </source>
</evidence>
<dbReference type="PRINTS" id="PR01006">
    <property type="entry name" value="FLGHOOKFLIE"/>
</dbReference>
<keyword evidence="3 4" id="KW-0975">Bacterial flagellum</keyword>
<dbReference type="RefSeq" id="WP_070877246.1">
    <property type="nucleotide sequence ID" value="NZ_CAJFZX010000003.1"/>
</dbReference>
<feature type="compositionally biased region" description="Low complexity" evidence="6">
    <location>
        <begin position="9"/>
        <end position="26"/>
    </location>
</feature>
<dbReference type="EMBL" id="WKKF01000001">
    <property type="protein sequence ID" value="MRX53665.1"/>
    <property type="molecule type" value="Genomic_DNA"/>
</dbReference>
<keyword evidence="8" id="KW-1185">Reference proteome</keyword>
<accession>A0A6I2M638</accession>
<keyword evidence="7" id="KW-0282">Flagellum</keyword>
<evidence type="ECO:0000256" key="2">
    <source>
        <dbReference type="ARBA" id="ARBA00009272"/>
    </source>
</evidence>
<name>A0A6I2M638_9BACI</name>
<evidence type="ECO:0000256" key="6">
    <source>
        <dbReference type="SAM" id="MobiDB-lite"/>
    </source>
</evidence>
<gene>
    <name evidence="4 7" type="primary">fliE</name>
    <name evidence="7" type="ORF">GJU41_06740</name>
</gene>
<evidence type="ECO:0000256" key="3">
    <source>
        <dbReference type="ARBA" id="ARBA00023143"/>
    </source>
</evidence>
<dbReference type="Proteomes" id="UP000441585">
    <property type="component" value="Unassembled WGS sequence"/>
</dbReference>
<protein>
    <recommendedName>
        <fullName evidence="4 5">Flagellar hook-basal body complex protein FliE</fullName>
    </recommendedName>
</protein>
<evidence type="ECO:0000313" key="8">
    <source>
        <dbReference type="Proteomes" id="UP000441585"/>
    </source>
</evidence>
<dbReference type="GO" id="GO:0005198">
    <property type="term" value="F:structural molecule activity"/>
    <property type="evidence" value="ECO:0007669"/>
    <property type="project" value="UniProtKB-UniRule"/>
</dbReference>
<reference evidence="7 8" key="1">
    <citation type="submission" date="2019-11" db="EMBL/GenBank/DDBJ databases">
        <title>Bacillus idriensis genome.</title>
        <authorList>
            <person name="Konopka E.N."/>
            <person name="Newman J.D."/>
        </authorList>
    </citation>
    <scope>NUCLEOTIDE SEQUENCE [LARGE SCALE GENOMIC DNA]</scope>
    <source>
        <strain evidence="7 8">DSM 19097</strain>
    </source>
</reference>